<feature type="coiled-coil region" evidence="2">
    <location>
        <begin position="1056"/>
        <end position="1209"/>
    </location>
</feature>
<feature type="domain" description="EF-hand" evidence="4">
    <location>
        <begin position="1242"/>
        <end position="1277"/>
    </location>
</feature>
<dbReference type="SUPFAM" id="SSF47473">
    <property type="entry name" value="EF-hand"/>
    <property type="match status" value="1"/>
</dbReference>
<feature type="coiled-coil region" evidence="2">
    <location>
        <begin position="858"/>
        <end position="892"/>
    </location>
</feature>
<feature type="domain" description="EF-hand" evidence="4">
    <location>
        <begin position="66"/>
        <end position="101"/>
    </location>
</feature>
<evidence type="ECO:0000256" key="3">
    <source>
        <dbReference type="SAM" id="MobiDB-lite"/>
    </source>
</evidence>
<dbReference type="PANTHER" id="PTHR19327:SF0">
    <property type="entry name" value="GOLGIN SUBFAMILY A MEMBER 4"/>
    <property type="match status" value="1"/>
</dbReference>
<reference evidence="6" key="1">
    <citation type="journal article" date="2015" name="PLoS Genet.">
        <title>Genome Sequence and Transcriptome Analyses of Chrysochromulina tobin: Metabolic Tools for Enhanced Algal Fitness in the Prominent Order Prymnesiales (Haptophyceae).</title>
        <authorList>
            <person name="Hovde B.T."/>
            <person name="Deodato C.R."/>
            <person name="Hunsperger H.M."/>
            <person name="Ryken S.A."/>
            <person name="Yost W."/>
            <person name="Jha R.K."/>
            <person name="Patterson J."/>
            <person name="Monnat R.J. Jr."/>
            <person name="Barlow S.B."/>
            <person name="Starkenburg S.R."/>
            <person name="Cattolico R.A."/>
        </authorList>
    </citation>
    <scope>NUCLEOTIDE SEQUENCE</scope>
    <source>
        <strain evidence="6">CCMP291</strain>
    </source>
</reference>
<dbReference type="Pfam" id="PF13202">
    <property type="entry name" value="EF-hand_5"/>
    <property type="match status" value="1"/>
</dbReference>
<dbReference type="PANTHER" id="PTHR19327">
    <property type="entry name" value="GOLGIN"/>
    <property type="match status" value="1"/>
</dbReference>
<organism evidence="5 6">
    <name type="scientific">Chrysochromulina tobinii</name>
    <dbReference type="NCBI Taxonomy" id="1460289"/>
    <lineage>
        <taxon>Eukaryota</taxon>
        <taxon>Haptista</taxon>
        <taxon>Haptophyta</taxon>
        <taxon>Prymnesiophyceae</taxon>
        <taxon>Prymnesiales</taxon>
        <taxon>Chrysochromulinaceae</taxon>
        <taxon>Chrysochromulina</taxon>
    </lineage>
</organism>
<evidence type="ECO:0000256" key="2">
    <source>
        <dbReference type="SAM" id="Coils"/>
    </source>
</evidence>
<feature type="region of interest" description="Disordered" evidence="3">
    <location>
        <begin position="123"/>
        <end position="152"/>
    </location>
</feature>
<feature type="coiled-coil region" evidence="2">
    <location>
        <begin position="224"/>
        <end position="259"/>
    </location>
</feature>
<proteinExistence type="predicted"/>
<dbReference type="CDD" id="cd00051">
    <property type="entry name" value="EFh"/>
    <property type="match status" value="1"/>
</dbReference>
<feature type="coiled-coil region" evidence="2">
    <location>
        <begin position="425"/>
        <end position="485"/>
    </location>
</feature>
<dbReference type="Gene3D" id="1.10.238.10">
    <property type="entry name" value="EF-hand"/>
    <property type="match status" value="2"/>
</dbReference>
<keyword evidence="1" id="KW-0106">Calcium</keyword>
<dbReference type="EMBL" id="JWZX01002040">
    <property type="protein sequence ID" value="KOO31320.1"/>
    <property type="molecule type" value="Genomic_DNA"/>
</dbReference>
<feature type="domain" description="EF-hand" evidence="4">
    <location>
        <begin position="30"/>
        <end position="65"/>
    </location>
</feature>
<keyword evidence="6" id="KW-1185">Reference proteome</keyword>
<feature type="coiled-coil region" evidence="2">
    <location>
        <begin position="575"/>
        <end position="651"/>
    </location>
</feature>
<dbReference type="Pfam" id="PF13499">
    <property type="entry name" value="EF-hand_7"/>
    <property type="match status" value="1"/>
</dbReference>
<gene>
    <name evidence="5" type="ORF">Ctob_014646</name>
</gene>
<keyword evidence="2" id="KW-0175">Coiled coil</keyword>
<dbReference type="GO" id="GO:0005509">
    <property type="term" value="F:calcium ion binding"/>
    <property type="evidence" value="ECO:0007669"/>
    <property type="project" value="InterPro"/>
</dbReference>
<feature type="compositionally biased region" description="Polar residues" evidence="3">
    <location>
        <begin position="123"/>
        <end position="142"/>
    </location>
</feature>
<feature type="coiled-coil region" evidence="2">
    <location>
        <begin position="730"/>
        <end position="790"/>
    </location>
</feature>
<dbReference type="InterPro" id="IPR011992">
    <property type="entry name" value="EF-hand-dom_pair"/>
</dbReference>
<dbReference type="SMART" id="SM00054">
    <property type="entry name" value="EFh"/>
    <property type="match status" value="3"/>
</dbReference>
<dbReference type="Proteomes" id="UP000037460">
    <property type="component" value="Unassembled WGS sequence"/>
</dbReference>
<evidence type="ECO:0000313" key="5">
    <source>
        <dbReference type="EMBL" id="KOO31320.1"/>
    </source>
</evidence>
<name>A0A0M0JXN1_9EUKA</name>
<evidence type="ECO:0000313" key="6">
    <source>
        <dbReference type="Proteomes" id="UP000037460"/>
    </source>
</evidence>
<protein>
    <recommendedName>
        <fullName evidence="4">EF-hand domain-containing protein</fullName>
    </recommendedName>
</protein>
<dbReference type="InterPro" id="IPR018247">
    <property type="entry name" value="EF_Hand_1_Ca_BS"/>
</dbReference>
<evidence type="ECO:0000259" key="4">
    <source>
        <dbReference type="PROSITE" id="PS50222"/>
    </source>
</evidence>
<comment type="caution">
    <text evidence="5">The sequence shown here is derived from an EMBL/GenBank/DDBJ whole genome shotgun (WGS) entry which is preliminary data.</text>
</comment>
<dbReference type="PROSITE" id="PS50222">
    <property type="entry name" value="EF_HAND_2"/>
    <property type="match status" value="3"/>
</dbReference>
<accession>A0A0M0JXN1</accession>
<dbReference type="InterPro" id="IPR002048">
    <property type="entry name" value="EF_hand_dom"/>
</dbReference>
<evidence type="ECO:0000256" key="1">
    <source>
        <dbReference type="ARBA" id="ARBA00022837"/>
    </source>
</evidence>
<sequence length="1371" mass="155051">MYITRQAVGRPDQSSSVAGIIGQLKLALAKNLHRIIDTFREFDEDQSGRINKREFRLALQKLGIVAHKSTCDLAFDSLDNDRSGTLEYEELNTHLRRRAGDPSHIGAVFGTVSPGRNLETASLPATATGRSSSASERWSEQTGPVGAGSFSAYDENQRLRRELSNMKKRCRDLEVELSRPTKSRAQAMKGIYAATLAPFPGADPLAPESLALAPELAINWAAEIARMQKEADAALMRVQKEADEALMAMRAERDDAKDEAAHVRHVFETQMQSQAARETQQKAEMMRRQIVRRMMNSNLHRGWGAWKDLYVKRTAALRRLRQVAAHLHSPTLARAFSFWNWLLEQRRQLQRERESAELEKSLEGRLRQSQFEAGQLAMVKVAHEDEIEALRKQLATAIELAGSKEQLLQEAQGSLEGSLRYEAALEAANKALAAASATRDEMAAELASHREKHETLLQRLLAEQRARLEEEVHKLKRQLAVKGDEHGGALQALKEQVSAEAAAKAKEERIESFRVSAVRRIKNKDLSAGWTAWHDRWLAKTYAMARLRECGNRLHTPGLALAFESWATWWTDLKRTQLEEQLGSGQSAYEALQAQLVNMKATLEEVIADRQALRNRVTELDGGVSEALRLRAQAEAEAKEERIELMRKQAIKRVLNRDLASGWGAWLALWQAKSYALRRLHECGNRLKSPALADGFGYWHDVAAAEKQQKELLAMAQRAAGLDSERSLLREKLASITSEYEARLQRLEEQRVKDLERQMIALTGTAEEQLAMLEEKAREARLELMRRQALRRMSNGQLAGSWSAWYDFWSSKTYAMARLRECGNRLHAPEKTRVFVQWKDEWRAEMNAAELAALVAQAAGLDQERTSLGDELREARAELATARELFAEENRLALERLTIELTGTAEQVHAMQAAIDKEQRVELLRRQSMRRILNRGLANGWSAWLELWQAKRYALDRLKQVGNQLRAPEKMYAFHGWLNELEQAREAARLAELQAHSSSLDTQLRRAKAELTNFKMVTTARDDEIAELKGKLRDALADRASFVHDKAAARDDLGDLSELKAKVETLGALLGEAERRVTEADEEGSKLRAEHEALLRQLLAEQRARFESELAEMHEAHAESNEEQRAALLDLAAKLEAKDKEMLEATLELARGKELTARLAHKHEEELAEAVVHFRRLQEQDRDLYTGEIASLRREIKELKDREERRKIVGKPIVRKRIIDEGPYAKPIGAQVAQHLRDDLRTNATRVIDLFRLWDQDGDNRVSRDEFQIGMQKLGLECTAAALAKLFDEWNESRDEGGILLHDLQRVLRRSTLGRKSPEGEDSTSQPQLKAALKATAAISRDRILVIQEALGAGTRDFSPRATRDSAASLG</sequence>
<dbReference type="PROSITE" id="PS00018">
    <property type="entry name" value="EF_HAND_1"/>
    <property type="match status" value="3"/>
</dbReference>